<dbReference type="HAMAP" id="MF_01229">
    <property type="entry name" value="Alkanesulf_monooxygen"/>
    <property type="match status" value="1"/>
</dbReference>
<keyword evidence="10" id="KW-1185">Reference proteome</keyword>
<evidence type="ECO:0000256" key="7">
    <source>
        <dbReference type="HAMAP-Rule" id="MF_01229"/>
    </source>
</evidence>
<gene>
    <name evidence="7 9" type="primary">ssuD</name>
    <name evidence="9" type="ORF">AAW51_4587</name>
</gene>
<comment type="function">
    <text evidence="7">Catalyzes the desulfonation of aliphatic sulfonates.</text>
</comment>
<evidence type="ECO:0000256" key="3">
    <source>
        <dbReference type="ARBA" id="ARBA00022630"/>
    </source>
</evidence>
<name>A0A0G3BTG6_9BURK</name>
<evidence type="ECO:0000256" key="4">
    <source>
        <dbReference type="ARBA" id="ARBA00022643"/>
    </source>
</evidence>
<organism evidence="9 10">
    <name type="scientific">Caldimonas brevitalea</name>
    <dbReference type="NCBI Taxonomy" id="413882"/>
    <lineage>
        <taxon>Bacteria</taxon>
        <taxon>Pseudomonadati</taxon>
        <taxon>Pseudomonadota</taxon>
        <taxon>Betaproteobacteria</taxon>
        <taxon>Burkholderiales</taxon>
        <taxon>Sphaerotilaceae</taxon>
        <taxon>Caldimonas</taxon>
    </lineage>
</organism>
<dbReference type="Proteomes" id="UP000035352">
    <property type="component" value="Chromosome"/>
</dbReference>
<protein>
    <recommendedName>
        <fullName evidence="2 7">Alkanesulfonate monooxygenase</fullName>
        <ecNumber evidence="2 7">1.14.14.5</ecNumber>
    </recommendedName>
    <alternativeName>
        <fullName evidence="7">FMNH2-dependent aliphatic sulfonate monooxygenase</fullName>
    </alternativeName>
</protein>
<dbReference type="OrthoDB" id="9814695at2"/>
<dbReference type="NCBIfam" id="TIGR03565">
    <property type="entry name" value="alk_sulf_monoox"/>
    <property type="match status" value="1"/>
</dbReference>
<dbReference type="InterPro" id="IPR011251">
    <property type="entry name" value="Luciferase-like_dom"/>
</dbReference>
<dbReference type="CDD" id="cd01094">
    <property type="entry name" value="Alkanesulfonate_monoxygenase"/>
    <property type="match status" value="1"/>
</dbReference>
<comment type="catalytic activity">
    <reaction evidence="7">
        <text>an alkanesulfonate + FMNH2 + O2 = an aldehyde + FMN + sulfite + H2O + 2 H(+)</text>
        <dbReference type="Rhea" id="RHEA:23064"/>
        <dbReference type="ChEBI" id="CHEBI:15377"/>
        <dbReference type="ChEBI" id="CHEBI:15378"/>
        <dbReference type="ChEBI" id="CHEBI:15379"/>
        <dbReference type="ChEBI" id="CHEBI:17359"/>
        <dbReference type="ChEBI" id="CHEBI:17478"/>
        <dbReference type="ChEBI" id="CHEBI:57618"/>
        <dbReference type="ChEBI" id="CHEBI:58210"/>
        <dbReference type="ChEBI" id="CHEBI:134249"/>
        <dbReference type="EC" id="1.14.14.5"/>
    </reaction>
</comment>
<dbReference type="InterPro" id="IPR036661">
    <property type="entry name" value="Luciferase-like_sf"/>
</dbReference>
<keyword evidence="6 7" id="KW-0503">Monooxygenase</keyword>
<dbReference type="Pfam" id="PF00296">
    <property type="entry name" value="Bac_luciferase"/>
    <property type="match status" value="1"/>
</dbReference>
<accession>A0A0G3BTG6</accession>
<keyword evidence="5 7" id="KW-0560">Oxidoreductase</keyword>
<dbReference type="RefSeq" id="WP_047196443.1">
    <property type="nucleotide sequence ID" value="NZ_CP011371.1"/>
</dbReference>
<evidence type="ECO:0000313" key="10">
    <source>
        <dbReference type="Proteomes" id="UP000035352"/>
    </source>
</evidence>
<dbReference type="SUPFAM" id="SSF51679">
    <property type="entry name" value="Bacterial luciferase-like"/>
    <property type="match status" value="1"/>
</dbReference>
<evidence type="ECO:0000313" key="9">
    <source>
        <dbReference type="EMBL" id="AKJ31278.1"/>
    </source>
</evidence>
<dbReference type="EMBL" id="CP011371">
    <property type="protein sequence ID" value="AKJ31278.1"/>
    <property type="molecule type" value="Genomic_DNA"/>
</dbReference>
<evidence type="ECO:0000256" key="6">
    <source>
        <dbReference type="ARBA" id="ARBA00023033"/>
    </source>
</evidence>
<keyword evidence="4 7" id="KW-0288">FMN</keyword>
<dbReference type="KEGG" id="pbh:AAW51_4587"/>
<dbReference type="STRING" id="413882.AAW51_4587"/>
<sequence length="402" mass="44168">MKVLWFIPTHGDSRYLGTTKGARAATFDYFKQVAIAADSLGYEGVLLPTGRSCEDSWILASSLIDATRRLKFLVALRPGLMQPSQTARMSATLDRLSGGRLLVNLVTGGDSEELEGDGLFLSHAERYELSREFLTIWREILARSHEGGSYDFEGDHLRVKGAKTLYPPIHKPYPQLFFGGSSDEAHELAAQQLDTYLTWGEPPAAVAEKVADIRRRAAQYGRTLSFGIRLHVIVRETEEAAWQAAAELVSHLDDKTVEAAQKKFSQMDSVGQRRMAELHRGKFNRQNIREGLEISPNLWAGVGLVRGGAGTALVGNPEQVAARLKEYADLGLEYFILSGYPHLEEAHRFAELVFPLLPLQRDGQAPAHQVLTGPFGEIVANSYVPPAHDAAAPAPLQKVGAS</sequence>
<dbReference type="InterPro" id="IPR050172">
    <property type="entry name" value="SsuD_RutA_monooxygenase"/>
</dbReference>
<dbReference type="PANTHER" id="PTHR42847">
    <property type="entry name" value="ALKANESULFONATE MONOOXYGENASE"/>
    <property type="match status" value="1"/>
</dbReference>
<reference evidence="9 10" key="1">
    <citation type="submission" date="2015-05" db="EMBL/GenBank/DDBJ databases">
        <authorList>
            <person name="Tang B."/>
            <person name="Yu Y."/>
        </authorList>
    </citation>
    <scope>NUCLEOTIDE SEQUENCE [LARGE SCALE GENOMIC DNA]</scope>
    <source>
        <strain evidence="9 10">DSM 7029</strain>
    </source>
</reference>
<proteinExistence type="inferred from homology"/>
<dbReference type="GO" id="GO:0008726">
    <property type="term" value="F:alkanesulfonate monooxygenase activity"/>
    <property type="evidence" value="ECO:0007669"/>
    <property type="project" value="UniProtKB-UniRule"/>
</dbReference>
<dbReference type="EC" id="1.14.14.5" evidence="2 7"/>
<evidence type="ECO:0000259" key="8">
    <source>
        <dbReference type="Pfam" id="PF00296"/>
    </source>
</evidence>
<dbReference type="AlphaFoldDB" id="A0A0G3BTG6"/>
<keyword evidence="3 7" id="KW-0285">Flavoprotein</keyword>
<evidence type="ECO:0000256" key="2">
    <source>
        <dbReference type="ARBA" id="ARBA00012113"/>
    </source>
</evidence>
<feature type="domain" description="Luciferase-like" evidence="8">
    <location>
        <begin position="1"/>
        <end position="332"/>
    </location>
</feature>
<dbReference type="PANTHER" id="PTHR42847:SF4">
    <property type="entry name" value="ALKANESULFONATE MONOOXYGENASE-RELATED"/>
    <property type="match status" value="1"/>
</dbReference>
<evidence type="ECO:0000256" key="5">
    <source>
        <dbReference type="ARBA" id="ARBA00023002"/>
    </source>
</evidence>
<dbReference type="InterPro" id="IPR019911">
    <property type="entry name" value="Alkanesulphonate_mOase_FMN-dep"/>
</dbReference>
<dbReference type="GO" id="GO:0046306">
    <property type="term" value="P:alkanesulfonate catabolic process"/>
    <property type="evidence" value="ECO:0007669"/>
    <property type="project" value="TreeGrafter"/>
</dbReference>
<dbReference type="PATRIC" id="fig|413882.6.peg.4795"/>
<comment type="similarity">
    <text evidence="1 7">Belongs to the SsuD family.</text>
</comment>
<dbReference type="Gene3D" id="3.20.20.30">
    <property type="entry name" value="Luciferase-like domain"/>
    <property type="match status" value="1"/>
</dbReference>
<dbReference type="NCBIfam" id="NF001939">
    <property type="entry name" value="PRK00719.1"/>
    <property type="match status" value="1"/>
</dbReference>
<evidence type="ECO:0000256" key="1">
    <source>
        <dbReference type="ARBA" id="ARBA00007044"/>
    </source>
</evidence>